<dbReference type="Gramene" id="rna21933">
    <property type="protein sequence ID" value="RHN59785.1"/>
    <property type="gene ID" value="gene21933"/>
</dbReference>
<keyword evidence="2 5" id="KW-0503">Monooxygenase</keyword>
<comment type="caution">
    <text evidence="5">The sequence shown here is derived from an EMBL/GenBank/DDBJ whole genome shotgun (WGS) entry which is preliminary data.</text>
</comment>
<protein>
    <submittedName>
        <fullName evidence="5">Putative 3-hydroxybenzoate 6-monooxygenase</fullName>
        <ecNumber evidence="5">1.14.13.24</ecNumber>
    </submittedName>
</protein>
<evidence type="ECO:0000313" key="6">
    <source>
        <dbReference type="Proteomes" id="UP000265566"/>
    </source>
</evidence>
<dbReference type="PANTHER" id="PTHR45934">
    <property type="entry name" value="FAD/NAD(P)-BINDING OXIDOREDUCTASE FAMILY PROTEIN"/>
    <property type="match status" value="1"/>
</dbReference>
<dbReference type="AlphaFoldDB" id="A0A396I808"/>
<gene>
    <name evidence="5" type="ORF">MtrunA17_Chr4g0017991</name>
</gene>
<dbReference type="PANTHER" id="PTHR45934:SF7">
    <property type="entry name" value="FAD_NAD(P)-BINDING OXIDOREDUCTASE FAMILY PROTEIN"/>
    <property type="match status" value="1"/>
</dbReference>
<evidence type="ECO:0000256" key="2">
    <source>
        <dbReference type="ARBA" id="ARBA00023033"/>
    </source>
</evidence>
<dbReference type="InterPro" id="IPR036188">
    <property type="entry name" value="FAD/NAD-bd_sf"/>
</dbReference>
<dbReference type="InterPro" id="IPR044560">
    <property type="entry name" value="MOase"/>
</dbReference>
<dbReference type="Pfam" id="PF01494">
    <property type="entry name" value="FAD_binding_3"/>
    <property type="match status" value="1"/>
</dbReference>
<dbReference type="EMBL" id="PSQE01000004">
    <property type="protein sequence ID" value="RHN59785.1"/>
    <property type="molecule type" value="Genomic_DNA"/>
</dbReference>
<dbReference type="Gene3D" id="3.50.50.60">
    <property type="entry name" value="FAD/NAD(P)-binding domain"/>
    <property type="match status" value="1"/>
</dbReference>
<dbReference type="InterPro" id="IPR002938">
    <property type="entry name" value="FAD-bd"/>
</dbReference>
<proteinExistence type="inferred from homology"/>
<evidence type="ECO:0000256" key="1">
    <source>
        <dbReference type="ARBA" id="ARBA00023002"/>
    </source>
</evidence>
<organism evidence="5 6">
    <name type="scientific">Medicago truncatula</name>
    <name type="common">Barrel medic</name>
    <name type="synonym">Medicago tribuloides</name>
    <dbReference type="NCBI Taxonomy" id="3880"/>
    <lineage>
        <taxon>Eukaryota</taxon>
        <taxon>Viridiplantae</taxon>
        <taxon>Streptophyta</taxon>
        <taxon>Embryophyta</taxon>
        <taxon>Tracheophyta</taxon>
        <taxon>Spermatophyta</taxon>
        <taxon>Magnoliopsida</taxon>
        <taxon>eudicotyledons</taxon>
        <taxon>Gunneridae</taxon>
        <taxon>Pentapetalae</taxon>
        <taxon>rosids</taxon>
        <taxon>fabids</taxon>
        <taxon>Fabales</taxon>
        <taxon>Fabaceae</taxon>
        <taxon>Papilionoideae</taxon>
        <taxon>50 kb inversion clade</taxon>
        <taxon>NPAAA clade</taxon>
        <taxon>Hologalegina</taxon>
        <taxon>IRL clade</taxon>
        <taxon>Trifolieae</taxon>
        <taxon>Medicago</taxon>
    </lineage>
</organism>
<sequence>MKRSEENEIVIVGGGICGLATALALHRKRIKSLVLERSEELRATGAAIIVQANGWHALDQLGVGSILRETAIQIQGIYKEFRCLKRTDLIKAMANCLPMETIRTGCQVVSIELDPITQYRQLVLSNGSILQAKVCLVENKTVTFSPFNLLVCSIQIIKSEKMECYRSFSQVFYVFGLYNSKFLARARNQ</sequence>
<keyword evidence="1 5" id="KW-0560">Oxidoreductase</keyword>
<name>A0A396I808_MEDTR</name>
<comment type="similarity">
    <text evidence="3">Belongs to the 3-hydroxybenzoate 6-hydroxylase family.</text>
</comment>
<dbReference type="SUPFAM" id="SSF51905">
    <property type="entry name" value="FAD/NAD(P)-binding domain"/>
    <property type="match status" value="1"/>
</dbReference>
<evidence type="ECO:0000313" key="5">
    <source>
        <dbReference type="EMBL" id="RHN59785.1"/>
    </source>
</evidence>
<evidence type="ECO:0000259" key="4">
    <source>
        <dbReference type="Pfam" id="PF01494"/>
    </source>
</evidence>
<dbReference type="EC" id="1.14.13.24" evidence="5"/>
<feature type="domain" description="FAD-binding" evidence="4">
    <location>
        <begin position="8"/>
        <end position="88"/>
    </location>
</feature>
<accession>A0A396I808</accession>
<evidence type="ECO:0000256" key="3">
    <source>
        <dbReference type="ARBA" id="ARBA00024018"/>
    </source>
</evidence>
<reference evidence="6" key="1">
    <citation type="journal article" date="2018" name="Nat. Plants">
        <title>Whole-genome landscape of Medicago truncatula symbiotic genes.</title>
        <authorList>
            <person name="Pecrix Y."/>
            <person name="Staton S.E."/>
            <person name="Sallet E."/>
            <person name="Lelandais-Briere C."/>
            <person name="Moreau S."/>
            <person name="Carrere S."/>
            <person name="Blein T."/>
            <person name="Jardinaud M.F."/>
            <person name="Latrasse D."/>
            <person name="Zouine M."/>
            <person name="Zahm M."/>
            <person name="Kreplak J."/>
            <person name="Mayjonade B."/>
            <person name="Satge C."/>
            <person name="Perez M."/>
            <person name="Cauet S."/>
            <person name="Marande W."/>
            <person name="Chantry-Darmon C."/>
            <person name="Lopez-Roques C."/>
            <person name="Bouchez O."/>
            <person name="Berard A."/>
            <person name="Debelle F."/>
            <person name="Munos S."/>
            <person name="Bendahmane A."/>
            <person name="Berges H."/>
            <person name="Niebel A."/>
            <person name="Buitink J."/>
            <person name="Frugier F."/>
            <person name="Benhamed M."/>
            <person name="Crespi M."/>
            <person name="Gouzy J."/>
            <person name="Gamas P."/>
        </authorList>
    </citation>
    <scope>NUCLEOTIDE SEQUENCE [LARGE SCALE GENOMIC DNA]</scope>
    <source>
        <strain evidence="6">cv. Jemalong A17</strain>
    </source>
</reference>
<dbReference type="Proteomes" id="UP000265566">
    <property type="component" value="Chromosome 4"/>
</dbReference>
<dbReference type="GO" id="GO:0018669">
    <property type="term" value="F:3-hydroxybenzoate 6-monooxygenase activity"/>
    <property type="evidence" value="ECO:0007669"/>
    <property type="project" value="UniProtKB-EC"/>
</dbReference>
<dbReference type="GO" id="GO:0071949">
    <property type="term" value="F:FAD binding"/>
    <property type="evidence" value="ECO:0007669"/>
    <property type="project" value="InterPro"/>
</dbReference>